<dbReference type="PANTHER" id="PTHR10996:SF179">
    <property type="entry name" value="D-ISOMER SPECIFIC 2-HYDROXYACID DEHYDROGENASE FAMILY PROTEIN-RELATED"/>
    <property type="match status" value="1"/>
</dbReference>
<dbReference type="InterPro" id="IPR029752">
    <property type="entry name" value="D-isomer_DH_CS1"/>
</dbReference>
<accession>A0A445JU06</accession>
<organism evidence="9 10">
    <name type="scientific">Glycine soja</name>
    <name type="common">Wild soybean</name>
    <dbReference type="NCBI Taxonomy" id="3848"/>
    <lineage>
        <taxon>Eukaryota</taxon>
        <taxon>Viridiplantae</taxon>
        <taxon>Streptophyta</taxon>
        <taxon>Embryophyta</taxon>
        <taxon>Tracheophyta</taxon>
        <taxon>Spermatophyta</taxon>
        <taxon>Magnoliopsida</taxon>
        <taxon>eudicotyledons</taxon>
        <taxon>Gunneridae</taxon>
        <taxon>Pentapetalae</taxon>
        <taxon>rosids</taxon>
        <taxon>fabids</taxon>
        <taxon>Fabales</taxon>
        <taxon>Fabaceae</taxon>
        <taxon>Papilionoideae</taxon>
        <taxon>50 kb inversion clade</taxon>
        <taxon>NPAAA clade</taxon>
        <taxon>indigoferoid/millettioid clade</taxon>
        <taxon>Phaseoleae</taxon>
        <taxon>Glycine</taxon>
        <taxon>Glycine subgen. Soja</taxon>
    </lineage>
</organism>
<evidence type="ECO:0000256" key="2">
    <source>
        <dbReference type="ARBA" id="ARBA00023002"/>
    </source>
</evidence>
<dbReference type="Proteomes" id="UP000289340">
    <property type="component" value="Chromosome 7"/>
</dbReference>
<dbReference type="Pfam" id="PF02826">
    <property type="entry name" value="2-Hacid_dh_C"/>
    <property type="match status" value="1"/>
</dbReference>
<dbReference type="GO" id="GO:0051287">
    <property type="term" value="F:NAD binding"/>
    <property type="evidence" value="ECO:0007669"/>
    <property type="project" value="InterPro"/>
</dbReference>
<keyword evidence="9" id="KW-0670">Pyruvate</keyword>
<dbReference type="InterPro" id="IPR006139">
    <property type="entry name" value="D-isomer_2_OHA_DH_cat_dom"/>
</dbReference>
<evidence type="ECO:0000256" key="4">
    <source>
        <dbReference type="ARBA" id="ARBA00066661"/>
    </source>
</evidence>
<evidence type="ECO:0000313" key="10">
    <source>
        <dbReference type="Proteomes" id="UP000289340"/>
    </source>
</evidence>
<feature type="transmembrane region" description="Helical" evidence="6">
    <location>
        <begin position="161"/>
        <end position="181"/>
    </location>
</feature>
<evidence type="ECO:0000259" key="7">
    <source>
        <dbReference type="Pfam" id="PF00389"/>
    </source>
</evidence>
<feature type="domain" description="D-isomer specific 2-hydroxyacid dehydrogenase catalytic" evidence="7">
    <location>
        <begin position="62"/>
        <end position="345"/>
    </location>
</feature>
<protein>
    <recommendedName>
        <fullName evidence="4">glyoxylate reductase (NADP(+))</fullName>
        <ecNumber evidence="4">1.1.1.79</ecNumber>
    </recommendedName>
</protein>
<dbReference type="GO" id="GO:0016618">
    <property type="term" value="F:hydroxypyruvate reductase [NAD(P)H] activity"/>
    <property type="evidence" value="ECO:0007669"/>
    <property type="project" value="UniProtKB-ARBA"/>
</dbReference>
<keyword evidence="2 5" id="KW-0560">Oxidoreductase</keyword>
<keyword evidence="1" id="KW-0521">NADP</keyword>
<evidence type="ECO:0000256" key="5">
    <source>
        <dbReference type="RuleBase" id="RU003719"/>
    </source>
</evidence>
<keyword evidence="10" id="KW-1185">Reference proteome</keyword>
<dbReference type="GO" id="GO:0030267">
    <property type="term" value="F:glyoxylate reductase (NADPH) activity"/>
    <property type="evidence" value="ECO:0007669"/>
    <property type="project" value="UniProtKB-EC"/>
</dbReference>
<dbReference type="PANTHER" id="PTHR10996">
    <property type="entry name" value="2-HYDROXYACID DEHYDROGENASE-RELATED"/>
    <property type="match status" value="1"/>
</dbReference>
<dbReference type="CDD" id="cd12156">
    <property type="entry name" value="HPPR"/>
    <property type="match status" value="1"/>
</dbReference>
<dbReference type="Gene3D" id="3.40.50.720">
    <property type="entry name" value="NAD(P)-binding Rossmann-like Domain"/>
    <property type="match status" value="2"/>
</dbReference>
<dbReference type="Pfam" id="PF00389">
    <property type="entry name" value="2-Hacid_dh"/>
    <property type="match status" value="1"/>
</dbReference>
<evidence type="ECO:0000313" key="9">
    <source>
        <dbReference type="EMBL" id="RZC01984.1"/>
    </source>
</evidence>
<keyword evidence="6" id="KW-1133">Transmembrane helix</keyword>
<evidence type="ECO:0000259" key="8">
    <source>
        <dbReference type="Pfam" id="PF02826"/>
    </source>
</evidence>
<keyword evidence="6" id="KW-0472">Membrane</keyword>
<keyword evidence="6" id="KW-0812">Transmembrane</keyword>
<reference evidence="9 10" key="1">
    <citation type="submission" date="2018-09" db="EMBL/GenBank/DDBJ databases">
        <title>A high-quality reference genome of wild soybean provides a powerful tool to mine soybean genomes.</title>
        <authorList>
            <person name="Xie M."/>
            <person name="Chung C.Y.L."/>
            <person name="Li M.-W."/>
            <person name="Wong F.-L."/>
            <person name="Chan T.-F."/>
            <person name="Lam H.-M."/>
        </authorList>
    </citation>
    <scope>NUCLEOTIDE SEQUENCE [LARGE SCALE GENOMIC DNA]</scope>
    <source>
        <strain evidence="10">cv. W05</strain>
        <tissue evidence="9">Hypocotyl of etiolated seedlings</tissue>
    </source>
</reference>
<gene>
    <name evidence="9" type="ORF">D0Y65_017235</name>
</gene>
<dbReference type="InterPro" id="IPR050223">
    <property type="entry name" value="D-isomer_2-hydroxyacid_DH"/>
</dbReference>
<evidence type="ECO:0000256" key="6">
    <source>
        <dbReference type="SAM" id="Phobius"/>
    </source>
</evidence>
<dbReference type="PROSITE" id="PS00065">
    <property type="entry name" value="D_2_HYDROXYACID_DH_1"/>
    <property type="match status" value="1"/>
</dbReference>
<dbReference type="SUPFAM" id="SSF52283">
    <property type="entry name" value="Formate/glycerate dehydrogenase catalytic domain-like"/>
    <property type="match status" value="1"/>
</dbReference>
<feature type="domain" description="D-isomer specific 2-hydroxyacid dehydrogenase NAD-binding" evidence="8">
    <location>
        <begin position="179"/>
        <end position="320"/>
    </location>
</feature>
<evidence type="ECO:0000256" key="1">
    <source>
        <dbReference type="ARBA" id="ARBA00022857"/>
    </source>
</evidence>
<dbReference type="GO" id="GO:0005829">
    <property type="term" value="C:cytosol"/>
    <property type="evidence" value="ECO:0007669"/>
    <property type="project" value="TreeGrafter"/>
</dbReference>
<dbReference type="EC" id="1.1.1.79" evidence="4"/>
<comment type="similarity">
    <text evidence="5">Belongs to the D-isomer specific 2-hydroxyacid dehydrogenase family.</text>
</comment>
<dbReference type="GO" id="GO:0009853">
    <property type="term" value="P:photorespiration"/>
    <property type="evidence" value="ECO:0007669"/>
    <property type="project" value="UniProtKB-ARBA"/>
</dbReference>
<evidence type="ECO:0000256" key="3">
    <source>
        <dbReference type="ARBA" id="ARBA00023027"/>
    </source>
</evidence>
<comment type="caution">
    <text evidence="9">The sequence shown here is derived from an EMBL/GenBank/DDBJ whole genome shotgun (WGS) entry which is preliminary data.</text>
</comment>
<dbReference type="AlphaFoldDB" id="A0A445JU06"/>
<dbReference type="SUPFAM" id="SSF51735">
    <property type="entry name" value="NAD(P)-binding Rossmann-fold domains"/>
    <property type="match status" value="1"/>
</dbReference>
<name>A0A445JU06_GLYSO</name>
<proteinExistence type="inferred from homology"/>
<sequence>MAMAEKHNHIDNKEIQPLLVFGPPLIFPTFEARNFHKYRFLKAFSSQLPLHQFLTEQNVDPSSIQAILCSPSQQVSTDVIQLLPSLCVIVTSSAGTDHIDLVECSHHGIQVVSVPGDQAKDVADMAVGLLIDVLWKISAADRHVRKWGPSMHRNLSFGSKVLLILLIYMHVLFMLCFVFQLKGKRVGIVGLGKIGKEVAKRLEPFGCRIMYHSRNQKPFISYPFYSKVVELAGNSDVLVLCCPLNEQSRHLINREVMLALGKDGAIVNVGRGALIDEKELVRCLMEDEIRGAGLDVFENEPNVPNELFPLDNVVLSPHAASLTSDGFTEVCELAAEALELFFSSKLPSIRLLDG</sequence>
<keyword evidence="3" id="KW-0520">NAD</keyword>
<dbReference type="InterPro" id="IPR006140">
    <property type="entry name" value="D-isomer_DH_NAD-bd"/>
</dbReference>
<dbReference type="InterPro" id="IPR036291">
    <property type="entry name" value="NAD(P)-bd_dom_sf"/>
</dbReference>
<dbReference type="EMBL" id="QZWG01000007">
    <property type="protein sequence ID" value="RZC01984.1"/>
    <property type="molecule type" value="Genomic_DNA"/>
</dbReference>
<dbReference type="FunFam" id="3.40.50.720:FF:000213">
    <property type="entry name" value="Putative 2-hydroxyacid dehydrogenase"/>
    <property type="match status" value="1"/>
</dbReference>